<protein>
    <submittedName>
        <fullName evidence="1">Uncharacterized protein</fullName>
    </submittedName>
</protein>
<reference evidence="1 2" key="1">
    <citation type="submission" date="2020-06" db="EMBL/GenBank/DDBJ databases">
        <authorList>
            <person name="Li R."/>
            <person name="Bekaert M."/>
        </authorList>
    </citation>
    <scope>NUCLEOTIDE SEQUENCE [LARGE SCALE GENOMIC DNA]</scope>
    <source>
        <strain evidence="2">wild</strain>
    </source>
</reference>
<accession>A0A6J8AJZ3</accession>
<dbReference type="AlphaFoldDB" id="A0A6J8AJZ3"/>
<name>A0A6J8AJZ3_MYTCO</name>
<proteinExistence type="predicted"/>
<dbReference type="Proteomes" id="UP000507470">
    <property type="component" value="Unassembled WGS sequence"/>
</dbReference>
<gene>
    <name evidence="1" type="ORF">MCOR_8351</name>
</gene>
<organism evidence="1 2">
    <name type="scientific">Mytilus coruscus</name>
    <name type="common">Sea mussel</name>
    <dbReference type="NCBI Taxonomy" id="42192"/>
    <lineage>
        <taxon>Eukaryota</taxon>
        <taxon>Metazoa</taxon>
        <taxon>Spiralia</taxon>
        <taxon>Lophotrochozoa</taxon>
        <taxon>Mollusca</taxon>
        <taxon>Bivalvia</taxon>
        <taxon>Autobranchia</taxon>
        <taxon>Pteriomorphia</taxon>
        <taxon>Mytilida</taxon>
        <taxon>Mytiloidea</taxon>
        <taxon>Mytilidae</taxon>
        <taxon>Mytilinae</taxon>
        <taxon>Mytilus</taxon>
    </lineage>
</organism>
<dbReference type="OrthoDB" id="10589550at2759"/>
<evidence type="ECO:0000313" key="1">
    <source>
        <dbReference type="EMBL" id="CAC5369007.1"/>
    </source>
</evidence>
<evidence type="ECO:0000313" key="2">
    <source>
        <dbReference type="Proteomes" id="UP000507470"/>
    </source>
</evidence>
<keyword evidence="2" id="KW-1185">Reference proteome</keyword>
<sequence length="165" mass="18592">MVVLAAFSPREESTVHLSTTTGLILVKSTQDIYTQQSTTTRKRTLELVNMTTERTTQTSANLPTKISTFFAKEESVTQSGTMSKSTKIEDYPDDLNCCIFYEDINQHIYDEAGIYSKTNLPTARQACVSGYQELNFCIDLTKEQNVQDSDNEINQKDSTTDSSYH</sequence>
<dbReference type="EMBL" id="CACVKT020001547">
    <property type="protein sequence ID" value="CAC5369007.1"/>
    <property type="molecule type" value="Genomic_DNA"/>
</dbReference>